<reference evidence="6" key="2">
    <citation type="submission" date="2021-09" db="EMBL/GenBank/DDBJ databases">
        <authorList>
            <person name="Gilroy R."/>
        </authorList>
    </citation>
    <scope>NUCLEOTIDE SEQUENCE</scope>
    <source>
        <strain evidence="6">USAMLcec12-2067</strain>
    </source>
</reference>
<evidence type="ECO:0000313" key="7">
    <source>
        <dbReference type="Proteomes" id="UP000789325"/>
    </source>
</evidence>
<dbReference type="InterPro" id="IPR051782">
    <property type="entry name" value="ABC_Transporter_VariousFunc"/>
</dbReference>
<dbReference type="GO" id="GO:0005524">
    <property type="term" value="F:ATP binding"/>
    <property type="evidence" value="ECO:0007669"/>
    <property type="project" value="UniProtKB-KW"/>
</dbReference>
<dbReference type="PROSITE" id="PS00211">
    <property type="entry name" value="ABC_TRANSPORTER_1"/>
    <property type="match status" value="1"/>
</dbReference>
<dbReference type="PANTHER" id="PTHR42939:SF1">
    <property type="entry name" value="ABC TRANSPORTER ATP-BINDING PROTEIN ALBC-RELATED"/>
    <property type="match status" value="1"/>
</dbReference>
<dbReference type="SUPFAM" id="SSF52540">
    <property type="entry name" value="P-loop containing nucleoside triphosphate hydrolases"/>
    <property type="match status" value="1"/>
</dbReference>
<keyword evidence="2" id="KW-0547">Nucleotide-binding</keyword>
<evidence type="ECO:0000256" key="3">
    <source>
        <dbReference type="ARBA" id="ARBA00022840"/>
    </source>
</evidence>
<evidence type="ECO:0000256" key="2">
    <source>
        <dbReference type="ARBA" id="ARBA00022741"/>
    </source>
</evidence>
<gene>
    <name evidence="6" type="ORF">K8V16_02685</name>
</gene>
<feature type="compositionally biased region" description="Basic and acidic residues" evidence="4">
    <location>
        <begin position="275"/>
        <end position="284"/>
    </location>
</feature>
<dbReference type="InterPro" id="IPR017871">
    <property type="entry name" value="ABC_transporter-like_CS"/>
</dbReference>
<dbReference type="Pfam" id="PF00005">
    <property type="entry name" value="ABC_tran"/>
    <property type="match status" value="1"/>
</dbReference>
<dbReference type="Proteomes" id="UP000789325">
    <property type="component" value="Unassembled WGS sequence"/>
</dbReference>
<dbReference type="PANTHER" id="PTHR42939">
    <property type="entry name" value="ABC TRANSPORTER ATP-BINDING PROTEIN ALBC-RELATED"/>
    <property type="match status" value="1"/>
</dbReference>
<reference evidence="6" key="1">
    <citation type="journal article" date="2021" name="PeerJ">
        <title>Extensive microbial diversity within the chicken gut microbiome revealed by metagenomics and culture.</title>
        <authorList>
            <person name="Gilroy R."/>
            <person name="Ravi A."/>
            <person name="Getino M."/>
            <person name="Pursley I."/>
            <person name="Horton D.L."/>
            <person name="Alikhan N.F."/>
            <person name="Baker D."/>
            <person name="Gharbi K."/>
            <person name="Hall N."/>
            <person name="Watson M."/>
            <person name="Adriaenssens E.M."/>
            <person name="Foster-Nyarko E."/>
            <person name="Jarju S."/>
            <person name="Secka A."/>
            <person name="Antonio M."/>
            <person name="Oren A."/>
            <person name="Chaudhuri R.R."/>
            <person name="La Ragione R."/>
            <person name="Hildebrand F."/>
            <person name="Pallen M.J."/>
        </authorList>
    </citation>
    <scope>NUCLEOTIDE SEQUENCE</scope>
    <source>
        <strain evidence="6">USAMLcec12-2067</strain>
    </source>
</reference>
<comment type="caution">
    <text evidence="6">The sequence shown here is derived from an EMBL/GenBank/DDBJ whole genome shotgun (WGS) entry which is preliminary data.</text>
</comment>
<dbReference type="CDD" id="cd03230">
    <property type="entry name" value="ABC_DR_subfamily_A"/>
    <property type="match status" value="1"/>
</dbReference>
<organism evidence="6 7">
    <name type="scientific">Rubneribacter badeniensis</name>
    <dbReference type="NCBI Taxonomy" id="2070688"/>
    <lineage>
        <taxon>Bacteria</taxon>
        <taxon>Bacillati</taxon>
        <taxon>Actinomycetota</taxon>
        <taxon>Coriobacteriia</taxon>
        <taxon>Eggerthellales</taxon>
        <taxon>Eggerthellaceae</taxon>
        <taxon>Rubneribacter</taxon>
    </lineage>
</organism>
<dbReference type="EMBL" id="DYZL01000044">
    <property type="protein sequence ID" value="HJH42678.1"/>
    <property type="molecule type" value="Genomic_DNA"/>
</dbReference>
<accession>A0A9D3ACD0</accession>
<name>A0A9D3ACD0_9ACTN</name>
<dbReference type="InterPro" id="IPR003439">
    <property type="entry name" value="ABC_transporter-like_ATP-bd"/>
</dbReference>
<feature type="region of interest" description="Disordered" evidence="4">
    <location>
        <begin position="251"/>
        <end position="303"/>
    </location>
</feature>
<dbReference type="GO" id="GO:0016887">
    <property type="term" value="F:ATP hydrolysis activity"/>
    <property type="evidence" value="ECO:0007669"/>
    <property type="project" value="InterPro"/>
</dbReference>
<dbReference type="InterPro" id="IPR003593">
    <property type="entry name" value="AAA+_ATPase"/>
</dbReference>
<evidence type="ECO:0000256" key="1">
    <source>
        <dbReference type="ARBA" id="ARBA00022448"/>
    </source>
</evidence>
<evidence type="ECO:0000259" key="5">
    <source>
        <dbReference type="PROSITE" id="PS50893"/>
    </source>
</evidence>
<dbReference type="SMART" id="SM00382">
    <property type="entry name" value="AAA"/>
    <property type="match status" value="1"/>
</dbReference>
<dbReference type="Gene3D" id="3.40.50.300">
    <property type="entry name" value="P-loop containing nucleotide triphosphate hydrolases"/>
    <property type="match status" value="1"/>
</dbReference>
<evidence type="ECO:0000313" key="6">
    <source>
        <dbReference type="EMBL" id="HJH42678.1"/>
    </source>
</evidence>
<protein>
    <submittedName>
        <fullName evidence="6">ABC transporter ATP-binding protein</fullName>
    </submittedName>
</protein>
<dbReference type="AlphaFoldDB" id="A0A9D3ACD0"/>
<proteinExistence type="predicted"/>
<dbReference type="PROSITE" id="PS50893">
    <property type="entry name" value="ABC_TRANSPORTER_2"/>
    <property type="match status" value="1"/>
</dbReference>
<keyword evidence="1" id="KW-0813">Transport</keyword>
<feature type="domain" description="ABC transporter" evidence="5">
    <location>
        <begin position="12"/>
        <end position="242"/>
    </location>
</feature>
<dbReference type="InterPro" id="IPR027417">
    <property type="entry name" value="P-loop_NTPase"/>
</dbReference>
<evidence type="ECO:0000256" key="4">
    <source>
        <dbReference type="SAM" id="MobiDB-lite"/>
    </source>
</evidence>
<sequence>MDAKGERTAPVLSVKQVVKTFGEKRAVNGVSLEVMPGDIFGFVGHNGAGKTTLIRAIVGVTGFDEGDIRVVGQSVRTDALACKRVCAYVPDNPDVYEFLTGIQYLNYISDVFEVPADTRQERIRAYADRLGLTSALGDLVSSYSHGMRQKLVLIGALVHDPALLVLDEPFVGLDPEASFHVKEMLRELAGRGSAVFFSSHVLEVVEKLCNKVAIIKQGELRACGPTSEVVGDESLEDVFLDMIERDAQGARGADGVRGIDDAHRAQGSQGAHGAGEPREGREIDAACASRSAQTARTEHRRRS</sequence>
<keyword evidence="3 6" id="KW-0067">ATP-binding</keyword>